<dbReference type="Pfam" id="PF01832">
    <property type="entry name" value="Glucosaminidase"/>
    <property type="match status" value="1"/>
</dbReference>
<gene>
    <name evidence="5" type="ORF">SAMN04515678_102228</name>
</gene>
<evidence type="ECO:0000256" key="3">
    <source>
        <dbReference type="SAM" id="MobiDB-lite"/>
    </source>
</evidence>
<dbReference type="SMART" id="SM00047">
    <property type="entry name" value="LYZ2"/>
    <property type="match status" value="1"/>
</dbReference>
<evidence type="ECO:0000256" key="1">
    <source>
        <dbReference type="ARBA" id="ARBA00022801"/>
    </source>
</evidence>
<accession>A0A1I1U9F2</accession>
<dbReference type="PANTHER" id="PTHR33308">
    <property type="entry name" value="PEPTIDOGLYCAN HYDROLASE FLGJ"/>
    <property type="match status" value="1"/>
</dbReference>
<keyword evidence="6" id="KW-1185">Reference proteome</keyword>
<keyword evidence="2" id="KW-0175">Coiled coil</keyword>
<organism evidence="5 6">
    <name type="scientific">Roseivivax sediminis</name>
    <dbReference type="NCBI Taxonomy" id="936889"/>
    <lineage>
        <taxon>Bacteria</taxon>
        <taxon>Pseudomonadati</taxon>
        <taxon>Pseudomonadota</taxon>
        <taxon>Alphaproteobacteria</taxon>
        <taxon>Rhodobacterales</taxon>
        <taxon>Roseobacteraceae</taxon>
        <taxon>Roseivivax</taxon>
    </lineage>
</organism>
<keyword evidence="1 5" id="KW-0378">Hydrolase</keyword>
<dbReference type="EMBL" id="FOMS01000002">
    <property type="protein sequence ID" value="SFD67482.1"/>
    <property type="molecule type" value="Genomic_DNA"/>
</dbReference>
<name>A0A1I1U9F2_9RHOB</name>
<evidence type="ECO:0000256" key="2">
    <source>
        <dbReference type="SAM" id="Coils"/>
    </source>
</evidence>
<feature type="domain" description="Mannosyl-glycoprotein endo-beta-N-acetylglucosamidase-like" evidence="4">
    <location>
        <begin position="2"/>
        <end position="145"/>
    </location>
</feature>
<dbReference type="AlphaFoldDB" id="A0A1I1U9F2"/>
<feature type="region of interest" description="Disordered" evidence="3">
    <location>
        <begin position="140"/>
        <end position="180"/>
    </location>
</feature>
<feature type="coiled-coil region" evidence="2">
    <location>
        <begin position="237"/>
        <end position="267"/>
    </location>
</feature>
<dbReference type="InterPro" id="IPR051056">
    <property type="entry name" value="Glycosyl_Hydrolase_73"/>
</dbReference>
<evidence type="ECO:0000259" key="4">
    <source>
        <dbReference type="SMART" id="SM00047"/>
    </source>
</evidence>
<dbReference type="PANTHER" id="PTHR33308:SF9">
    <property type="entry name" value="PEPTIDOGLYCAN HYDROLASE FLGJ"/>
    <property type="match status" value="1"/>
</dbReference>
<sequence length="571" mass="60991">MNREDFIAAMMPHAQRVSQATGIDPRIVIAQSALETGWGKSAPGNNYFGIKSHGQKGGGTYNTWEVIDGKRVNISDSFRGYGSMGESADDYGRFLQQNKRYRPMLNAQGLDAQINALAESGYATDPQYGSKIRSIASSISGGGGSNAAPTAPQTTRTGSDGGDTLLSTQGGPMVATASQRPPAGLLAVPEESAGEPLLGGLLGDWFTPDKRDRLILALEGMTLNPNKALMATAAGGIEDRQEGRKEAQAERKEVKRKNQTIEWLNAQGDYGRRLAQAVSAGGLSASEAVKLAMTSQEGPKPTDDMREYELARQQGFSGSLQDWLDRGQGGDESASDASIRRIMEAYGVDQRTAVGIVDGTLKVSRDPVDDTVIVTDLATRQSYRPQMPDDTGQPAQTQQQGQPESPRLSFPGNPGADASDAFGLEGMLKSGANAASDFLGMGAPFEGVRETQSDFDVLRESLINDVASSYPRQPPAWLLKNIQDLTPQAGSFQGAGSAQSKLGALRRNFENELNTTQEQLGRRMSPAERQELLARKTGLEAAISKVDSYLGRFGGGESKRTGSGVEWSVVE</sequence>
<feature type="compositionally biased region" description="Low complexity" evidence="3">
    <location>
        <begin position="388"/>
        <end position="402"/>
    </location>
</feature>
<dbReference type="PRINTS" id="PR01002">
    <property type="entry name" value="FLGFLGJ"/>
</dbReference>
<evidence type="ECO:0000313" key="6">
    <source>
        <dbReference type="Proteomes" id="UP000325289"/>
    </source>
</evidence>
<protein>
    <submittedName>
        <fullName evidence="5">Flagellum-specific peptidoglycan hydrolase FlgJ</fullName>
    </submittedName>
</protein>
<feature type="region of interest" description="Disordered" evidence="3">
    <location>
        <begin position="379"/>
        <end position="422"/>
    </location>
</feature>
<dbReference type="InterPro" id="IPR002901">
    <property type="entry name" value="MGlyc_endo_b_GlcNAc-like_dom"/>
</dbReference>
<reference evidence="5 6" key="1">
    <citation type="submission" date="2016-10" db="EMBL/GenBank/DDBJ databases">
        <authorList>
            <person name="Varghese N."/>
            <person name="Submissions S."/>
        </authorList>
    </citation>
    <scope>NUCLEOTIDE SEQUENCE [LARGE SCALE GENOMIC DNA]</scope>
    <source>
        <strain evidence="6">YIM D21,KCTC 23444,ACCC 10710</strain>
    </source>
</reference>
<dbReference type="Gene3D" id="1.10.530.10">
    <property type="match status" value="1"/>
</dbReference>
<dbReference type="GO" id="GO:0004040">
    <property type="term" value="F:amidase activity"/>
    <property type="evidence" value="ECO:0007669"/>
    <property type="project" value="InterPro"/>
</dbReference>
<dbReference type="GO" id="GO:0071973">
    <property type="term" value="P:bacterial-type flagellum-dependent cell motility"/>
    <property type="evidence" value="ECO:0007669"/>
    <property type="project" value="TreeGrafter"/>
</dbReference>
<dbReference type="Proteomes" id="UP000325289">
    <property type="component" value="Unassembled WGS sequence"/>
</dbReference>
<dbReference type="RefSeq" id="WP_188129593.1">
    <property type="nucleotide sequence ID" value="NZ_FOMS01000002.1"/>
</dbReference>
<proteinExistence type="predicted"/>
<evidence type="ECO:0000313" key="5">
    <source>
        <dbReference type="EMBL" id="SFD67482.1"/>
    </source>
</evidence>